<dbReference type="SUPFAM" id="SSF48056">
    <property type="entry name" value="Di-copper centre-containing domain"/>
    <property type="match status" value="1"/>
</dbReference>
<protein>
    <recommendedName>
        <fullName evidence="3">Tyrosinase copper-binding domain-containing protein</fullName>
    </recommendedName>
</protein>
<organism evidence="4 5">
    <name type="scientific">Colletotrichum chrysophilum</name>
    <dbReference type="NCBI Taxonomy" id="1836956"/>
    <lineage>
        <taxon>Eukaryota</taxon>
        <taxon>Fungi</taxon>
        <taxon>Dikarya</taxon>
        <taxon>Ascomycota</taxon>
        <taxon>Pezizomycotina</taxon>
        <taxon>Sordariomycetes</taxon>
        <taxon>Hypocreomycetidae</taxon>
        <taxon>Glomerellales</taxon>
        <taxon>Glomerellaceae</taxon>
        <taxon>Colletotrichum</taxon>
        <taxon>Colletotrichum gloeosporioides species complex</taxon>
    </lineage>
</organism>
<dbReference type="InterPro" id="IPR002227">
    <property type="entry name" value="Tyrosinase_Cu-bd"/>
</dbReference>
<dbReference type="EMBL" id="JAQOWY010000116">
    <property type="protein sequence ID" value="KAK1850554.1"/>
    <property type="molecule type" value="Genomic_DNA"/>
</dbReference>
<comment type="caution">
    <text evidence="4">The sequence shown here is derived from an EMBL/GenBank/DDBJ whole genome shotgun (WGS) entry which is preliminary data.</text>
</comment>
<dbReference type="Pfam" id="PF00264">
    <property type="entry name" value="Tyrosinase"/>
    <property type="match status" value="1"/>
</dbReference>
<dbReference type="PANTHER" id="PTHR11474:SF126">
    <property type="entry name" value="TYROSINASE-LIKE PROTEIN TYR-1-RELATED"/>
    <property type="match status" value="1"/>
</dbReference>
<dbReference type="InterPro" id="IPR008922">
    <property type="entry name" value="Di-copper_centre_dom_sf"/>
</dbReference>
<dbReference type="GO" id="GO:0016491">
    <property type="term" value="F:oxidoreductase activity"/>
    <property type="evidence" value="ECO:0007669"/>
    <property type="project" value="InterPro"/>
</dbReference>
<dbReference type="PROSITE" id="PS00498">
    <property type="entry name" value="TYROSINASE_2"/>
    <property type="match status" value="1"/>
</dbReference>
<dbReference type="AlphaFoldDB" id="A0AAD9ANB1"/>
<evidence type="ECO:0000313" key="4">
    <source>
        <dbReference type="EMBL" id="KAK1850554.1"/>
    </source>
</evidence>
<keyword evidence="1" id="KW-0479">Metal-binding</keyword>
<evidence type="ECO:0000256" key="2">
    <source>
        <dbReference type="ARBA" id="ARBA00023008"/>
    </source>
</evidence>
<proteinExistence type="predicted"/>
<evidence type="ECO:0000256" key="1">
    <source>
        <dbReference type="ARBA" id="ARBA00022723"/>
    </source>
</evidence>
<feature type="domain" description="Tyrosinase copper-binding" evidence="3">
    <location>
        <begin position="137"/>
        <end position="148"/>
    </location>
</feature>
<evidence type="ECO:0000259" key="3">
    <source>
        <dbReference type="PROSITE" id="PS00498"/>
    </source>
</evidence>
<name>A0AAD9ANB1_9PEZI</name>
<sequence>MTYWDWTLDSEDMSKSPVFSTDATTGFGGNGLNGGLTSPSRPNPLTMCVTDGAFANFTVPYFDTTPRAHCLNRGFNDGIGVDNGKFQGKAYSPTRISEITETSGNFSQFATALENGPHGAIHNSVGGDLIPSTSPNDPLFFLHHVQIDRLWWLWQQEAPESRTQDFSGIRILETGQVDERPATLNDNMPMLGLAPDIAIQQVMSTNNALLQYKY</sequence>
<dbReference type="PRINTS" id="PR00092">
    <property type="entry name" value="TYROSINASE"/>
</dbReference>
<dbReference type="Proteomes" id="UP001243330">
    <property type="component" value="Unassembled WGS sequence"/>
</dbReference>
<gene>
    <name evidence="4" type="ORF">CCHR01_06797</name>
</gene>
<dbReference type="Gene3D" id="1.10.1280.10">
    <property type="entry name" value="Di-copper center containing domain from catechol oxidase"/>
    <property type="match status" value="1"/>
</dbReference>
<dbReference type="InterPro" id="IPR050316">
    <property type="entry name" value="Tyrosinase/Hemocyanin"/>
</dbReference>
<accession>A0AAD9ANB1</accession>
<evidence type="ECO:0000313" key="5">
    <source>
        <dbReference type="Proteomes" id="UP001243330"/>
    </source>
</evidence>
<dbReference type="GO" id="GO:0046872">
    <property type="term" value="F:metal ion binding"/>
    <property type="evidence" value="ECO:0007669"/>
    <property type="project" value="UniProtKB-KW"/>
</dbReference>
<keyword evidence="2" id="KW-0186">Copper</keyword>
<keyword evidence="5" id="KW-1185">Reference proteome</keyword>
<dbReference type="PANTHER" id="PTHR11474">
    <property type="entry name" value="TYROSINASE FAMILY MEMBER"/>
    <property type="match status" value="1"/>
</dbReference>
<reference evidence="4" key="1">
    <citation type="submission" date="2023-01" db="EMBL/GenBank/DDBJ databases">
        <title>Colletotrichum chrysophilum M932 genome sequence.</title>
        <authorList>
            <person name="Baroncelli R."/>
        </authorList>
    </citation>
    <scope>NUCLEOTIDE SEQUENCE</scope>
    <source>
        <strain evidence="4">M932</strain>
    </source>
</reference>